<evidence type="ECO:0000259" key="4">
    <source>
        <dbReference type="Pfam" id="PF00891"/>
    </source>
</evidence>
<dbReference type="Pfam" id="PF08100">
    <property type="entry name" value="Dimerisation"/>
    <property type="match status" value="1"/>
</dbReference>
<name>A0A9Q0JS10_9MAGN</name>
<evidence type="ECO:0008006" key="8">
    <source>
        <dbReference type="Google" id="ProtNLM"/>
    </source>
</evidence>
<dbReference type="GO" id="GO:0046983">
    <property type="term" value="F:protein dimerization activity"/>
    <property type="evidence" value="ECO:0007669"/>
    <property type="project" value="InterPro"/>
</dbReference>
<gene>
    <name evidence="6" type="ORF">NE237_014155</name>
</gene>
<organism evidence="6 7">
    <name type="scientific">Protea cynaroides</name>
    <dbReference type="NCBI Taxonomy" id="273540"/>
    <lineage>
        <taxon>Eukaryota</taxon>
        <taxon>Viridiplantae</taxon>
        <taxon>Streptophyta</taxon>
        <taxon>Embryophyta</taxon>
        <taxon>Tracheophyta</taxon>
        <taxon>Spermatophyta</taxon>
        <taxon>Magnoliopsida</taxon>
        <taxon>Proteales</taxon>
        <taxon>Proteaceae</taxon>
        <taxon>Protea</taxon>
    </lineage>
</organism>
<dbReference type="SUPFAM" id="SSF53335">
    <property type="entry name" value="S-adenosyl-L-methionine-dependent methyltransferases"/>
    <property type="match status" value="1"/>
</dbReference>
<dbReference type="GO" id="GO:0008171">
    <property type="term" value="F:O-methyltransferase activity"/>
    <property type="evidence" value="ECO:0007669"/>
    <property type="project" value="InterPro"/>
</dbReference>
<dbReference type="SUPFAM" id="SSF46785">
    <property type="entry name" value="Winged helix' DNA-binding domain"/>
    <property type="match status" value="1"/>
</dbReference>
<accession>A0A9Q0JS10</accession>
<dbReference type="InterPro" id="IPR036390">
    <property type="entry name" value="WH_DNA-bd_sf"/>
</dbReference>
<sequence>MDLIKKESLEELLQPQAHVWNHIFYFINSMSLRCAIQLSILGIVHNHHQSITLSELATKLAFPKTKTACLFCLMCLLVHSGFFAIRKEGYVLTPSSRLLFKDNTMSMLPFLQSMLDPILVTPWHSMSALFQGNGLKAFELNKNFNEAMVSATRLGMSVVVTESKGVFEGLRSLVDVGGGIGIVANTIAETFPTMKCAVFDLPHVVTTLKVNENLIYIAIDMFESIPHADALLLKVIIVDMVVDGHKVKHKFTETQERTEKEWEMLFLESGFTHYKITPILGLRSLIEVYR</sequence>
<dbReference type="InterPro" id="IPR029063">
    <property type="entry name" value="SAM-dependent_MTases_sf"/>
</dbReference>
<protein>
    <recommendedName>
        <fullName evidence="8">O-methyltransferase</fullName>
    </recommendedName>
</protein>
<comment type="caution">
    <text evidence="6">The sequence shown here is derived from an EMBL/GenBank/DDBJ whole genome shotgun (WGS) entry which is preliminary data.</text>
</comment>
<dbReference type="InterPro" id="IPR036388">
    <property type="entry name" value="WH-like_DNA-bd_sf"/>
</dbReference>
<keyword evidence="3" id="KW-0949">S-adenosyl-L-methionine</keyword>
<evidence type="ECO:0000259" key="5">
    <source>
        <dbReference type="Pfam" id="PF08100"/>
    </source>
</evidence>
<dbReference type="GO" id="GO:0032259">
    <property type="term" value="P:methylation"/>
    <property type="evidence" value="ECO:0007669"/>
    <property type="project" value="UniProtKB-KW"/>
</dbReference>
<proteinExistence type="predicted"/>
<dbReference type="Gene3D" id="3.40.50.150">
    <property type="entry name" value="Vaccinia Virus protein VP39"/>
    <property type="match status" value="1"/>
</dbReference>
<dbReference type="EMBL" id="JAMYWD010001881">
    <property type="protein sequence ID" value="KAJ4940064.1"/>
    <property type="molecule type" value="Genomic_DNA"/>
</dbReference>
<evidence type="ECO:0000313" key="6">
    <source>
        <dbReference type="EMBL" id="KAJ4940064.1"/>
    </source>
</evidence>
<keyword evidence="1" id="KW-0489">Methyltransferase</keyword>
<evidence type="ECO:0000256" key="2">
    <source>
        <dbReference type="ARBA" id="ARBA00022679"/>
    </source>
</evidence>
<keyword evidence="7" id="KW-1185">Reference proteome</keyword>
<dbReference type="Proteomes" id="UP001141806">
    <property type="component" value="Unassembled WGS sequence"/>
</dbReference>
<evidence type="ECO:0000256" key="1">
    <source>
        <dbReference type="ARBA" id="ARBA00022603"/>
    </source>
</evidence>
<feature type="domain" description="O-methyltransferase C-terminal" evidence="4">
    <location>
        <begin position="139"/>
        <end position="240"/>
    </location>
</feature>
<dbReference type="PANTHER" id="PTHR11746">
    <property type="entry name" value="O-METHYLTRANSFERASE"/>
    <property type="match status" value="1"/>
</dbReference>
<dbReference type="PROSITE" id="PS51683">
    <property type="entry name" value="SAM_OMT_II"/>
    <property type="match status" value="1"/>
</dbReference>
<dbReference type="InterPro" id="IPR016461">
    <property type="entry name" value="COMT-like"/>
</dbReference>
<keyword evidence="2" id="KW-0808">Transferase</keyword>
<dbReference type="InterPro" id="IPR001077">
    <property type="entry name" value="COMT_C"/>
</dbReference>
<feature type="domain" description="O-methyltransferase dimerisation" evidence="5">
    <location>
        <begin position="20"/>
        <end position="101"/>
    </location>
</feature>
<reference evidence="6" key="1">
    <citation type="journal article" date="2023" name="Plant J.">
        <title>The genome of the king protea, Protea cynaroides.</title>
        <authorList>
            <person name="Chang J."/>
            <person name="Duong T.A."/>
            <person name="Schoeman C."/>
            <person name="Ma X."/>
            <person name="Roodt D."/>
            <person name="Barker N."/>
            <person name="Li Z."/>
            <person name="Van de Peer Y."/>
            <person name="Mizrachi E."/>
        </authorList>
    </citation>
    <scope>NUCLEOTIDE SEQUENCE</scope>
    <source>
        <tissue evidence="6">Young leaves</tissue>
    </source>
</reference>
<evidence type="ECO:0000313" key="7">
    <source>
        <dbReference type="Proteomes" id="UP001141806"/>
    </source>
</evidence>
<evidence type="ECO:0000256" key="3">
    <source>
        <dbReference type="ARBA" id="ARBA00022691"/>
    </source>
</evidence>
<dbReference type="Gene3D" id="1.10.10.10">
    <property type="entry name" value="Winged helix-like DNA-binding domain superfamily/Winged helix DNA-binding domain"/>
    <property type="match status" value="1"/>
</dbReference>
<dbReference type="Pfam" id="PF00891">
    <property type="entry name" value="Methyltransf_2"/>
    <property type="match status" value="1"/>
</dbReference>
<dbReference type="AlphaFoldDB" id="A0A9Q0JS10"/>
<dbReference type="InterPro" id="IPR012967">
    <property type="entry name" value="COMT_dimerisation"/>
</dbReference>
<dbReference type="OrthoDB" id="2410195at2759"/>